<dbReference type="AlphaFoldDB" id="A0A914CUD3"/>
<feature type="active site" evidence="2 3">
    <location>
        <position position="165"/>
    </location>
</feature>
<dbReference type="PROSITE" id="PS50203">
    <property type="entry name" value="CALPAIN_CAT"/>
    <property type="match status" value="1"/>
</dbReference>
<feature type="region of interest" description="Disordered" evidence="4">
    <location>
        <begin position="374"/>
        <end position="433"/>
    </location>
</feature>
<keyword evidence="5" id="KW-1133">Transmembrane helix</keyword>
<dbReference type="SUPFAM" id="SSF54001">
    <property type="entry name" value="Cysteine proteinases"/>
    <property type="match status" value="2"/>
</dbReference>
<evidence type="ECO:0000313" key="8">
    <source>
        <dbReference type="WBParaSite" id="ACRNAN_scaffold14128.g14577.t1"/>
    </source>
</evidence>
<evidence type="ECO:0000256" key="2">
    <source>
        <dbReference type="PIRSR" id="PIRSR622684-1"/>
    </source>
</evidence>
<dbReference type="GO" id="GO:0006508">
    <property type="term" value="P:proteolysis"/>
    <property type="evidence" value="ECO:0007669"/>
    <property type="project" value="UniProtKB-KW"/>
</dbReference>
<dbReference type="PRINTS" id="PR00704">
    <property type="entry name" value="CALPAIN"/>
</dbReference>
<dbReference type="Proteomes" id="UP000887540">
    <property type="component" value="Unplaced"/>
</dbReference>
<evidence type="ECO:0000256" key="4">
    <source>
        <dbReference type="SAM" id="MobiDB-lite"/>
    </source>
</evidence>
<evidence type="ECO:0000256" key="5">
    <source>
        <dbReference type="SAM" id="Phobius"/>
    </source>
</evidence>
<keyword evidence="3" id="KW-0788">Thiol protease</keyword>
<dbReference type="GO" id="GO:0005737">
    <property type="term" value="C:cytoplasm"/>
    <property type="evidence" value="ECO:0007669"/>
    <property type="project" value="TreeGrafter"/>
</dbReference>
<keyword evidence="3" id="KW-0378">Hydrolase</keyword>
<keyword evidence="5" id="KW-0812">Transmembrane</keyword>
<feature type="region of interest" description="Disordered" evidence="4">
    <location>
        <begin position="331"/>
        <end position="360"/>
    </location>
</feature>
<dbReference type="InterPro" id="IPR001300">
    <property type="entry name" value="Peptidase_C2_calpain_cat"/>
</dbReference>
<dbReference type="PANTHER" id="PTHR10183">
    <property type="entry name" value="CALPAIN"/>
    <property type="match status" value="1"/>
</dbReference>
<keyword evidence="5" id="KW-0472">Membrane</keyword>
<dbReference type="InterPro" id="IPR038765">
    <property type="entry name" value="Papain-like_cys_pep_sf"/>
</dbReference>
<name>A0A914CUD3_9BILA</name>
<reference evidence="8" key="1">
    <citation type="submission" date="2022-11" db="UniProtKB">
        <authorList>
            <consortium name="WormBaseParasite"/>
        </authorList>
    </citation>
    <scope>IDENTIFICATION</scope>
</reference>
<sequence>MRNKNLWMVATKSSGLAYKIMIPIYGMSIGRGLMVPNLHTLNGMLAILSLIPLLDILVLIWLVVTVHILIIMFIGKILIGIVQFQFHSYGIRISNAKEIMANSSKFEQIRAECISANPDFSPKDALPNASSDIKWLRPHEIVSNPEFFTDGQSRFDVVQGSIADCWLLAAVATISMCDGLFFHVVPPDQGFSKKEGYAGVFHFHFWRYGEWVEVVVDDRLPTYNKSLIFMHSKDGNEFWSALLEKAYAKIYGSYNAIQFGYTSEAIQDMSGGLTECFELDNPPPNLLEMIIRDLNKNSIFGCSYNKEMPSEVIECPEEEIKEVPLKLCEGPPGNDVKEESRSVENVKEEPRAVGKVKEESRTVENVKETFRSVENVKEESDPAKNVKEEFGPVENVKEESSPTEDVKEESSSTEDVKEESIPTENAKEESNEVTICHTESVRTDGIVMQHAYSINGVCKIKTKEKTVALLRLRNAWGKTEWNQAWSDGSKEWDLVLPEVREKIKLSFDEDGEFWMEFGDYGQILLYGCLSS</sequence>
<dbReference type="CDD" id="cd00044">
    <property type="entry name" value="CysPc"/>
    <property type="match status" value="1"/>
</dbReference>
<dbReference type="Gene3D" id="3.90.70.10">
    <property type="entry name" value="Cysteine proteinases"/>
    <property type="match status" value="1"/>
</dbReference>
<feature type="transmembrane region" description="Helical" evidence="5">
    <location>
        <begin position="16"/>
        <end position="34"/>
    </location>
</feature>
<organism evidence="7 8">
    <name type="scientific">Acrobeloides nanus</name>
    <dbReference type="NCBI Taxonomy" id="290746"/>
    <lineage>
        <taxon>Eukaryota</taxon>
        <taxon>Metazoa</taxon>
        <taxon>Ecdysozoa</taxon>
        <taxon>Nematoda</taxon>
        <taxon>Chromadorea</taxon>
        <taxon>Rhabditida</taxon>
        <taxon>Tylenchina</taxon>
        <taxon>Cephalobomorpha</taxon>
        <taxon>Cephaloboidea</taxon>
        <taxon>Cephalobidae</taxon>
        <taxon>Acrobeloides</taxon>
    </lineage>
</organism>
<dbReference type="SMART" id="SM00230">
    <property type="entry name" value="CysPc"/>
    <property type="match status" value="1"/>
</dbReference>
<feature type="compositionally biased region" description="Basic and acidic residues" evidence="4">
    <location>
        <begin position="374"/>
        <end position="430"/>
    </location>
</feature>
<keyword evidence="3" id="KW-0645">Protease</keyword>
<feature type="active site" evidence="3">
    <location>
        <position position="450"/>
    </location>
</feature>
<comment type="similarity">
    <text evidence="1">Belongs to the peptidase C2 family.</text>
</comment>
<evidence type="ECO:0000256" key="1">
    <source>
        <dbReference type="ARBA" id="ARBA00007623"/>
    </source>
</evidence>
<feature type="compositionally biased region" description="Basic and acidic residues" evidence="4">
    <location>
        <begin position="335"/>
        <end position="360"/>
    </location>
</feature>
<dbReference type="InterPro" id="IPR022684">
    <property type="entry name" value="Calpain_cysteine_protease"/>
</dbReference>
<feature type="domain" description="Calpain catalytic" evidence="6">
    <location>
        <begin position="133"/>
        <end position="520"/>
    </location>
</feature>
<evidence type="ECO:0000256" key="3">
    <source>
        <dbReference type="PROSITE-ProRule" id="PRU00239"/>
    </source>
</evidence>
<accession>A0A914CUD3</accession>
<keyword evidence="7" id="KW-1185">Reference proteome</keyword>
<dbReference type="GO" id="GO:0004198">
    <property type="term" value="F:calcium-dependent cysteine-type endopeptidase activity"/>
    <property type="evidence" value="ECO:0007669"/>
    <property type="project" value="InterPro"/>
</dbReference>
<evidence type="ECO:0000259" key="6">
    <source>
        <dbReference type="PROSITE" id="PS50203"/>
    </source>
</evidence>
<feature type="transmembrane region" description="Helical" evidence="5">
    <location>
        <begin position="46"/>
        <end position="74"/>
    </location>
</feature>
<protein>
    <submittedName>
        <fullName evidence="8">Calpain catalytic domain-containing protein</fullName>
    </submittedName>
</protein>
<dbReference type="Pfam" id="PF00648">
    <property type="entry name" value="Peptidase_C2"/>
    <property type="match status" value="2"/>
</dbReference>
<proteinExistence type="inferred from homology"/>
<evidence type="ECO:0000313" key="7">
    <source>
        <dbReference type="Proteomes" id="UP000887540"/>
    </source>
</evidence>
<dbReference type="WBParaSite" id="ACRNAN_scaffold14128.g14577.t1">
    <property type="protein sequence ID" value="ACRNAN_scaffold14128.g14577.t1"/>
    <property type="gene ID" value="ACRNAN_scaffold14128.g14577"/>
</dbReference>
<feature type="active site" evidence="3">
    <location>
        <position position="474"/>
    </location>
</feature>
<dbReference type="PANTHER" id="PTHR10183:SF433">
    <property type="entry name" value="CALPAIN-A-RELATED"/>
    <property type="match status" value="1"/>
</dbReference>